<evidence type="ECO:0000256" key="2">
    <source>
        <dbReference type="ARBA" id="ARBA00007603"/>
    </source>
</evidence>
<keyword evidence="13" id="KW-1185">Reference proteome</keyword>
<keyword evidence="5" id="KW-0653">Protein transport</keyword>
<evidence type="ECO:0000256" key="4">
    <source>
        <dbReference type="ARBA" id="ARBA00022448"/>
    </source>
</evidence>
<dbReference type="InterPro" id="IPR009316">
    <property type="entry name" value="COG2"/>
</dbReference>
<evidence type="ECO:0000259" key="11">
    <source>
        <dbReference type="Pfam" id="PF06148"/>
    </source>
</evidence>
<evidence type="ECO:0000256" key="9">
    <source>
        <dbReference type="SAM" id="Coils"/>
    </source>
</evidence>
<keyword evidence="9" id="KW-0175">Coiled coil</keyword>
<dbReference type="OrthoDB" id="332281at2759"/>
<dbReference type="InterPro" id="IPR024602">
    <property type="entry name" value="COG_su2_N"/>
</dbReference>
<dbReference type="STRING" id="5098.A0A507QQZ7"/>
<feature type="region of interest" description="Disordered" evidence="10">
    <location>
        <begin position="1"/>
        <end position="26"/>
    </location>
</feature>
<keyword evidence="4" id="KW-0813">Transport</keyword>
<evidence type="ECO:0000256" key="3">
    <source>
        <dbReference type="ARBA" id="ARBA00020977"/>
    </source>
</evidence>
<dbReference type="PANTHER" id="PTHR12961">
    <property type="entry name" value="CONSERVED OLIGOMERIC GOLGI COMPLEX COMPONENT 2"/>
    <property type="match status" value="1"/>
</dbReference>
<feature type="region of interest" description="Disordered" evidence="10">
    <location>
        <begin position="171"/>
        <end position="196"/>
    </location>
</feature>
<evidence type="ECO:0000313" key="13">
    <source>
        <dbReference type="Proteomes" id="UP000319663"/>
    </source>
</evidence>
<evidence type="ECO:0000256" key="10">
    <source>
        <dbReference type="SAM" id="MobiDB-lite"/>
    </source>
</evidence>
<dbReference type="AlphaFoldDB" id="A0A507QQZ7"/>
<organism evidence="12 13">
    <name type="scientific">Monascus purpureus</name>
    <name type="common">Red mold</name>
    <name type="synonym">Monascus anka</name>
    <dbReference type="NCBI Taxonomy" id="5098"/>
    <lineage>
        <taxon>Eukaryota</taxon>
        <taxon>Fungi</taxon>
        <taxon>Dikarya</taxon>
        <taxon>Ascomycota</taxon>
        <taxon>Pezizomycotina</taxon>
        <taxon>Eurotiomycetes</taxon>
        <taxon>Eurotiomycetidae</taxon>
        <taxon>Eurotiales</taxon>
        <taxon>Aspergillaceae</taxon>
        <taxon>Monascus</taxon>
    </lineage>
</organism>
<comment type="similarity">
    <text evidence="2">Belongs to the COG2 family.</text>
</comment>
<protein>
    <recommendedName>
        <fullName evidence="3">Conserved oligomeric Golgi complex subunit 2</fullName>
    </recommendedName>
    <alternativeName>
        <fullName evidence="8">Component of oligomeric Golgi complex 2</fullName>
    </alternativeName>
</protein>
<evidence type="ECO:0000313" key="12">
    <source>
        <dbReference type="EMBL" id="TQB70263.1"/>
    </source>
</evidence>
<reference evidence="12 13" key="1">
    <citation type="submission" date="2019-06" db="EMBL/GenBank/DDBJ databases">
        <title>Wine fermentation using esterase from Monascus purpureus.</title>
        <authorList>
            <person name="Geng C."/>
            <person name="Zhang Y."/>
        </authorList>
    </citation>
    <scope>NUCLEOTIDE SEQUENCE [LARGE SCALE GENOMIC DNA]</scope>
    <source>
        <strain evidence="12">HQ1</strain>
    </source>
</reference>
<name>A0A507QQZ7_MONPU</name>
<feature type="compositionally biased region" description="Acidic residues" evidence="10">
    <location>
        <begin position="8"/>
        <end position="17"/>
    </location>
</feature>
<gene>
    <name evidence="12" type="ORF">MPDQ_000721</name>
</gene>
<dbReference type="EMBL" id="VIFY01000115">
    <property type="protein sequence ID" value="TQB70263.1"/>
    <property type="molecule type" value="Genomic_DNA"/>
</dbReference>
<keyword evidence="7" id="KW-0472">Membrane</keyword>
<accession>A0A507QQZ7</accession>
<evidence type="ECO:0000256" key="8">
    <source>
        <dbReference type="ARBA" id="ARBA00031344"/>
    </source>
</evidence>
<dbReference type="GO" id="GO:0000139">
    <property type="term" value="C:Golgi membrane"/>
    <property type="evidence" value="ECO:0007669"/>
    <property type="project" value="UniProtKB-SubCell"/>
</dbReference>
<dbReference type="GO" id="GO:0007030">
    <property type="term" value="P:Golgi organization"/>
    <property type="evidence" value="ECO:0007669"/>
    <property type="project" value="InterPro"/>
</dbReference>
<feature type="domain" description="Conserved oligomeric Golgi complex subunit 2 N-terminal" evidence="11">
    <location>
        <begin position="27"/>
        <end position="101"/>
    </location>
</feature>
<evidence type="ECO:0000256" key="1">
    <source>
        <dbReference type="ARBA" id="ARBA00004395"/>
    </source>
</evidence>
<dbReference type="GO" id="GO:0006891">
    <property type="term" value="P:intra-Golgi vesicle-mediated transport"/>
    <property type="evidence" value="ECO:0007669"/>
    <property type="project" value="TreeGrafter"/>
</dbReference>
<dbReference type="GO" id="GO:0015031">
    <property type="term" value="P:protein transport"/>
    <property type="evidence" value="ECO:0007669"/>
    <property type="project" value="UniProtKB-KW"/>
</dbReference>
<evidence type="ECO:0000256" key="7">
    <source>
        <dbReference type="ARBA" id="ARBA00023136"/>
    </source>
</evidence>
<comment type="subcellular location">
    <subcellularLocation>
        <location evidence="1">Golgi apparatus membrane</location>
        <topology evidence="1">Peripheral membrane protein</topology>
    </subcellularLocation>
</comment>
<evidence type="ECO:0000256" key="6">
    <source>
        <dbReference type="ARBA" id="ARBA00023034"/>
    </source>
</evidence>
<comment type="caution">
    <text evidence="12">The sequence shown here is derived from an EMBL/GenBank/DDBJ whole genome shotgun (WGS) entry which is preliminary data.</text>
</comment>
<proteinExistence type="inferred from homology"/>
<dbReference type="Pfam" id="PF06148">
    <property type="entry name" value="COG2_N"/>
    <property type="match status" value="1"/>
</dbReference>
<keyword evidence="6" id="KW-0333">Golgi apparatus</keyword>
<evidence type="ECO:0000256" key="5">
    <source>
        <dbReference type="ARBA" id="ARBA00022927"/>
    </source>
</evidence>
<dbReference type="PANTHER" id="PTHR12961:SF0">
    <property type="entry name" value="CONSERVED OLIGOMERIC GOLGI COMPLEX SUBUNIT 2"/>
    <property type="match status" value="1"/>
</dbReference>
<dbReference type="Proteomes" id="UP000319663">
    <property type="component" value="Unassembled WGS sequence"/>
</dbReference>
<feature type="coiled-coil region" evidence="9">
    <location>
        <begin position="108"/>
        <end position="138"/>
    </location>
</feature>
<sequence length="293" mass="33058">MDRFQFGDSDESSDFDNDTSGLPFPEPLSRSAFLAPDFDPAAFLSSLRNRHQSLEDLRQELRDLDQSLSRELLDLVNENYGDFLSLGSALRGGDEKVEEVRVGLLSFKRDVQAMRDKLEARRTEVEQLLKEKRRLRENANLGKLLLDFADRIEELELRLMIRDARNLQDTTDEFDTESDLSGSESDGSDDGGFPDGSATAPVVSLKKLEHHIQKYVYLTTLSARIGNDHPFLLSQKRRMAKIRSTLALDLKAALKQTKNAGKKRDAKELTVLSLYNLIGEDVNSVSGLKNPRI</sequence>
<dbReference type="GO" id="GO:0017119">
    <property type="term" value="C:Golgi transport complex"/>
    <property type="evidence" value="ECO:0007669"/>
    <property type="project" value="TreeGrafter"/>
</dbReference>
<feature type="coiled-coil region" evidence="9">
    <location>
        <begin position="44"/>
        <end position="74"/>
    </location>
</feature>